<keyword evidence="7 13" id="KW-0418">Kinase</keyword>
<evidence type="ECO:0000256" key="8">
    <source>
        <dbReference type="ARBA" id="ARBA00022989"/>
    </source>
</evidence>
<dbReference type="PROSITE" id="PS50109">
    <property type="entry name" value="HIS_KIN"/>
    <property type="match status" value="1"/>
</dbReference>
<accession>A0ABT2ZUH3</accession>
<evidence type="ECO:0000256" key="5">
    <source>
        <dbReference type="ARBA" id="ARBA00022679"/>
    </source>
</evidence>
<dbReference type="RefSeq" id="WP_263846766.1">
    <property type="nucleotide sequence ID" value="NZ_JAOWKW010000001.1"/>
</dbReference>
<dbReference type="GO" id="GO:0016301">
    <property type="term" value="F:kinase activity"/>
    <property type="evidence" value="ECO:0007669"/>
    <property type="project" value="UniProtKB-KW"/>
</dbReference>
<dbReference type="SUPFAM" id="SSF55874">
    <property type="entry name" value="ATPase domain of HSP90 chaperone/DNA topoisomerase II/histidine kinase"/>
    <property type="match status" value="1"/>
</dbReference>
<keyword evidence="6 10" id="KW-0812">Transmembrane</keyword>
<evidence type="ECO:0000256" key="3">
    <source>
        <dbReference type="ARBA" id="ARBA00012438"/>
    </source>
</evidence>
<evidence type="ECO:0000256" key="1">
    <source>
        <dbReference type="ARBA" id="ARBA00000085"/>
    </source>
</evidence>
<sequence>MTESPRSASTLSLSARLAGGLVVLLVVGGVVLSLATFAYGRAAAREAFDRLLVGAASSIAASVSVIEGAAVVDLPVSAFELLALAPEDRIAYQVRGVDGAVLTGYADLPQPPAARLVTSGPVYYDAPFTGEPARFIRLTRRFAERDLSGTIEVIVGQTLRERNALAEDIALNALMGLAIGGAAVVLLAVLVVRSALRPLDELALALAARDPQDLTEISTAVPREVASLVGAVNGFMGRLERQFDAMRNLISDSAHQLRTPVAALRAQADLATQETDPDRRDRLIGRIHDRSVSLGRLLDQMLSRALVIHRIDSARREAVDLRDIALDIVEAGDHKLIAPGAEVRLEIGETPVIVLGDPLSLGEAAKNLFRNALAHGRAPIVLGADVKGAQARLWVQDAGPGPSAAVRAQFGDRFVRSAAADGRSAGLGLSIADSVARAFGGHLALEDSAEGFRVAIALPRSGER</sequence>
<gene>
    <name evidence="13" type="ORF">OE699_00900</name>
</gene>
<comment type="catalytic activity">
    <reaction evidence="1">
        <text>ATP + protein L-histidine = ADP + protein N-phospho-L-histidine.</text>
        <dbReference type="EC" id="2.7.13.3"/>
    </reaction>
</comment>
<keyword evidence="5" id="KW-0808">Transferase</keyword>
<evidence type="ECO:0000256" key="9">
    <source>
        <dbReference type="ARBA" id="ARBA00023012"/>
    </source>
</evidence>
<dbReference type="Pfam" id="PF02518">
    <property type="entry name" value="HATPase_c"/>
    <property type="match status" value="1"/>
</dbReference>
<dbReference type="InterPro" id="IPR013727">
    <property type="entry name" value="2CSK_N"/>
</dbReference>
<keyword evidence="9" id="KW-0902">Two-component regulatory system</keyword>
<evidence type="ECO:0000256" key="2">
    <source>
        <dbReference type="ARBA" id="ARBA00004370"/>
    </source>
</evidence>
<evidence type="ECO:0000256" key="6">
    <source>
        <dbReference type="ARBA" id="ARBA00022692"/>
    </source>
</evidence>
<dbReference type="EMBL" id="JAOWKW010000001">
    <property type="protein sequence ID" value="MCV2877396.1"/>
    <property type="molecule type" value="Genomic_DNA"/>
</dbReference>
<keyword evidence="14" id="KW-1185">Reference proteome</keyword>
<dbReference type="SUPFAM" id="SSF47384">
    <property type="entry name" value="Homodimeric domain of signal transducing histidine kinase"/>
    <property type="match status" value="1"/>
</dbReference>
<dbReference type="Gene3D" id="3.30.565.10">
    <property type="entry name" value="Histidine kinase-like ATPase, C-terminal domain"/>
    <property type="match status" value="1"/>
</dbReference>
<evidence type="ECO:0000259" key="11">
    <source>
        <dbReference type="PROSITE" id="PS50109"/>
    </source>
</evidence>
<evidence type="ECO:0000313" key="13">
    <source>
        <dbReference type="EMBL" id="MCV2877396.1"/>
    </source>
</evidence>
<dbReference type="PROSITE" id="PS50885">
    <property type="entry name" value="HAMP"/>
    <property type="match status" value="1"/>
</dbReference>
<feature type="transmembrane region" description="Helical" evidence="10">
    <location>
        <begin position="169"/>
        <end position="192"/>
    </location>
</feature>
<feature type="domain" description="HAMP" evidence="12">
    <location>
        <begin position="193"/>
        <end position="244"/>
    </location>
</feature>
<dbReference type="SMART" id="SM00388">
    <property type="entry name" value="HisKA"/>
    <property type="match status" value="1"/>
</dbReference>
<dbReference type="Proteomes" id="UP001526166">
    <property type="component" value="Unassembled WGS sequence"/>
</dbReference>
<evidence type="ECO:0000256" key="4">
    <source>
        <dbReference type="ARBA" id="ARBA00022553"/>
    </source>
</evidence>
<evidence type="ECO:0000313" key="14">
    <source>
        <dbReference type="Proteomes" id="UP001526166"/>
    </source>
</evidence>
<evidence type="ECO:0000256" key="10">
    <source>
        <dbReference type="SAM" id="Phobius"/>
    </source>
</evidence>
<name>A0ABT2ZUH3_9RHOB</name>
<dbReference type="EC" id="2.7.13.3" evidence="3"/>
<comment type="caution">
    <text evidence="13">The sequence shown here is derived from an EMBL/GenBank/DDBJ whole genome shotgun (WGS) entry which is preliminary data.</text>
</comment>
<dbReference type="PANTHER" id="PTHR45436:SF1">
    <property type="entry name" value="SENSOR PROTEIN QSEC"/>
    <property type="match status" value="1"/>
</dbReference>
<dbReference type="SMART" id="SM00387">
    <property type="entry name" value="HATPase_c"/>
    <property type="match status" value="1"/>
</dbReference>
<dbReference type="InterPro" id="IPR050428">
    <property type="entry name" value="TCS_sensor_his_kinase"/>
</dbReference>
<feature type="transmembrane region" description="Helical" evidence="10">
    <location>
        <begin position="20"/>
        <end position="39"/>
    </location>
</feature>
<keyword evidence="10" id="KW-0472">Membrane</keyword>
<protein>
    <recommendedName>
        <fullName evidence="3">histidine kinase</fullName>
        <ecNumber evidence="3">2.7.13.3</ecNumber>
    </recommendedName>
</protein>
<dbReference type="InterPro" id="IPR003661">
    <property type="entry name" value="HisK_dim/P_dom"/>
</dbReference>
<dbReference type="Pfam" id="PF00512">
    <property type="entry name" value="HisKA"/>
    <property type="match status" value="1"/>
</dbReference>
<feature type="domain" description="Histidine kinase" evidence="11">
    <location>
        <begin position="252"/>
        <end position="462"/>
    </location>
</feature>
<evidence type="ECO:0000259" key="12">
    <source>
        <dbReference type="PROSITE" id="PS50885"/>
    </source>
</evidence>
<dbReference type="InterPro" id="IPR003660">
    <property type="entry name" value="HAMP_dom"/>
</dbReference>
<dbReference type="CDD" id="cd00082">
    <property type="entry name" value="HisKA"/>
    <property type="match status" value="1"/>
</dbReference>
<proteinExistence type="predicted"/>
<dbReference type="InterPro" id="IPR003594">
    <property type="entry name" value="HATPase_dom"/>
</dbReference>
<dbReference type="Gene3D" id="1.10.287.130">
    <property type="match status" value="1"/>
</dbReference>
<dbReference type="InterPro" id="IPR005467">
    <property type="entry name" value="His_kinase_dom"/>
</dbReference>
<evidence type="ECO:0000256" key="7">
    <source>
        <dbReference type="ARBA" id="ARBA00022777"/>
    </source>
</evidence>
<keyword evidence="8 10" id="KW-1133">Transmembrane helix</keyword>
<comment type="subcellular location">
    <subcellularLocation>
        <location evidence="2">Membrane</location>
    </subcellularLocation>
</comment>
<reference evidence="13 14" key="1">
    <citation type="submission" date="2022-10" db="EMBL/GenBank/DDBJ databases">
        <title>Sinirhodobacter sp. nov., isolated from ocean surface sediments.</title>
        <authorList>
            <person name="He W."/>
            <person name="Wang L."/>
            <person name="Zhang D.-F."/>
        </authorList>
    </citation>
    <scope>NUCLEOTIDE SEQUENCE [LARGE SCALE GENOMIC DNA]</scope>
    <source>
        <strain evidence="13 14">WL0115</strain>
    </source>
</reference>
<organism evidence="13 14">
    <name type="scientific">Sedimentimonas flavescens</name>
    <dbReference type="NCBI Taxonomy" id="2851012"/>
    <lineage>
        <taxon>Bacteria</taxon>
        <taxon>Pseudomonadati</taxon>
        <taxon>Pseudomonadota</taxon>
        <taxon>Alphaproteobacteria</taxon>
        <taxon>Rhodobacterales</taxon>
        <taxon>Rhodobacter group</taxon>
        <taxon>Sedimentimonas</taxon>
    </lineage>
</organism>
<dbReference type="InterPro" id="IPR036097">
    <property type="entry name" value="HisK_dim/P_sf"/>
</dbReference>
<keyword evidence="4" id="KW-0597">Phosphoprotein</keyword>
<dbReference type="InterPro" id="IPR036890">
    <property type="entry name" value="HATPase_C_sf"/>
</dbReference>
<dbReference type="Pfam" id="PF08521">
    <property type="entry name" value="2CSK_N"/>
    <property type="match status" value="1"/>
</dbReference>
<dbReference type="PANTHER" id="PTHR45436">
    <property type="entry name" value="SENSOR HISTIDINE KINASE YKOH"/>
    <property type="match status" value="1"/>
</dbReference>